<dbReference type="SUPFAM" id="SSF46955">
    <property type="entry name" value="Putative DNA-binding domain"/>
    <property type="match status" value="1"/>
</dbReference>
<keyword evidence="1" id="KW-0678">Repressor</keyword>
<evidence type="ECO:0000256" key="1">
    <source>
        <dbReference type="ARBA" id="ARBA00022491"/>
    </source>
</evidence>
<dbReference type="RefSeq" id="WP_307632518.1">
    <property type="nucleotide sequence ID" value="NZ_JAPHEH010000001.1"/>
</dbReference>
<dbReference type="GO" id="GO:0003700">
    <property type="term" value="F:DNA-binding transcription factor activity"/>
    <property type="evidence" value="ECO:0007669"/>
    <property type="project" value="InterPro"/>
</dbReference>
<reference evidence="6" key="2">
    <citation type="submission" date="2022-10" db="EMBL/GenBank/DDBJ databases">
        <authorList>
            <person name="Aronson H.S."/>
        </authorList>
    </citation>
    <scope>NUCLEOTIDE SEQUENCE</scope>
    <source>
        <strain evidence="6">RS19-109</strain>
    </source>
</reference>
<keyword evidence="4" id="KW-0804">Transcription</keyword>
<evidence type="ECO:0000313" key="7">
    <source>
        <dbReference type="Proteomes" id="UP001154240"/>
    </source>
</evidence>
<keyword evidence="3" id="KW-0238">DNA-binding</keyword>
<keyword evidence="7" id="KW-1185">Reference proteome</keyword>
<dbReference type="InterPro" id="IPR009061">
    <property type="entry name" value="DNA-bd_dom_put_sf"/>
</dbReference>
<dbReference type="SMART" id="SM00422">
    <property type="entry name" value="HTH_MERR"/>
    <property type="match status" value="1"/>
</dbReference>
<sequence>MNAPSLTPEPFAKPLLADDQAVFTIGAAAEMLSVTPRTLRSYEQDGLLAPVRHGKWRYYSLDNLKWVSCLRSMIHEHGISLAAIRKLLQYTPCWNIAGCSFEKRKLCTAFMSSGLVPKKIERRSGLSGDQSISA</sequence>
<organism evidence="6 7">
    <name type="scientific">Thiovibrio frasassiensis</name>
    <dbReference type="NCBI Taxonomy" id="2984131"/>
    <lineage>
        <taxon>Bacteria</taxon>
        <taxon>Pseudomonadati</taxon>
        <taxon>Thermodesulfobacteriota</taxon>
        <taxon>Desulfobulbia</taxon>
        <taxon>Desulfobulbales</taxon>
        <taxon>Thiovibrionaceae</taxon>
        <taxon>Thiovibrio</taxon>
    </lineage>
</organism>
<accession>A0A9X4MFZ6</accession>
<dbReference type="PROSITE" id="PS50937">
    <property type="entry name" value="HTH_MERR_2"/>
    <property type="match status" value="1"/>
</dbReference>
<dbReference type="PANTHER" id="PTHR30204">
    <property type="entry name" value="REDOX-CYCLING DRUG-SENSING TRANSCRIPTIONAL ACTIVATOR SOXR"/>
    <property type="match status" value="1"/>
</dbReference>
<gene>
    <name evidence="6" type="ORF">OLX77_05145</name>
</gene>
<evidence type="ECO:0000259" key="5">
    <source>
        <dbReference type="PROSITE" id="PS50937"/>
    </source>
</evidence>
<dbReference type="AlphaFoldDB" id="A0A9X4MFZ6"/>
<evidence type="ECO:0000256" key="3">
    <source>
        <dbReference type="ARBA" id="ARBA00023125"/>
    </source>
</evidence>
<dbReference type="Gene3D" id="1.10.1660.10">
    <property type="match status" value="1"/>
</dbReference>
<dbReference type="InterPro" id="IPR047057">
    <property type="entry name" value="MerR_fam"/>
</dbReference>
<feature type="domain" description="HTH merR-type" evidence="5">
    <location>
        <begin position="22"/>
        <end position="90"/>
    </location>
</feature>
<reference evidence="6" key="1">
    <citation type="journal article" date="2022" name="bioRxiv">
        <title>Thiovibrio frasassiensisgen. nov., sp. nov., an autotrophic, elemental sulfur disproportionating bacterium isolated from sulfidic karst sediment, and proposal of Thiovibrionaceae fam. nov.</title>
        <authorList>
            <person name="Aronson H."/>
            <person name="Thomas C."/>
            <person name="Bhattacharyya M."/>
            <person name="Eckstein S."/>
            <person name="Jensen S."/>
            <person name="Barco R."/>
            <person name="Macalady J."/>
            <person name="Amend J."/>
        </authorList>
    </citation>
    <scope>NUCLEOTIDE SEQUENCE</scope>
    <source>
        <strain evidence="6">RS19-109</strain>
    </source>
</reference>
<comment type="caution">
    <text evidence="6">The sequence shown here is derived from an EMBL/GenBank/DDBJ whole genome shotgun (WGS) entry which is preliminary data.</text>
</comment>
<evidence type="ECO:0000256" key="4">
    <source>
        <dbReference type="ARBA" id="ARBA00023163"/>
    </source>
</evidence>
<dbReference type="PANTHER" id="PTHR30204:SF69">
    <property type="entry name" value="MERR-FAMILY TRANSCRIPTIONAL REGULATOR"/>
    <property type="match status" value="1"/>
</dbReference>
<dbReference type="Pfam" id="PF13411">
    <property type="entry name" value="MerR_1"/>
    <property type="match status" value="1"/>
</dbReference>
<proteinExistence type="predicted"/>
<keyword evidence="2" id="KW-0805">Transcription regulation</keyword>
<evidence type="ECO:0000313" key="6">
    <source>
        <dbReference type="EMBL" id="MDG4475545.1"/>
    </source>
</evidence>
<evidence type="ECO:0000256" key="2">
    <source>
        <dbReference type="ARBA" id="ARBA00023015"/>
    </source>
</evidence>
<protein>
    <submittedName>
        <fullName evidence="6">MerR family transcriptional regulator</fullName>
    </submittedName>
</protein>
<dbReference type="EMBL" id="JAPHEH010000001">
    <property type="protein sequence ID" value="MDG4475545.1"/>
    <property type="molecule type" value="Genomic_DNA"/>
</dbReference>
<dbReference type="GO" id="GO:0003677">
    <property type="term" value="F:DNA binding"/>
    <property type="evidence" value="ECO:0007669"/>
    <property type="project" value="UniProtKB-KW"/>
</dbReference>
<dbReference type="InterPro" id="IPR000551">
    <property type="entry name" value="MerR-type_HTH_dom"/>
</dbReference>
<dbReference type="Proteomes" id="UP001154240">
    <property type="component" value="Unassembled WGS sequence"/>
</dbReference>
<name>A0A9X4MFZ6_9BACT</name>
<dbReference type="PROSITE" id="PS00552">
    <property type="entry name" value="HTH_MERR_1"/>
    <property type="match status" value="1"/>
</dbReference>